<protein>
    <submittedName>
        <fullName evidence="1">Uncharacterized protein</fullName>
    </submittedName>
</protein>
<name>A0A8H7DEA7_9AGAR</name>
<sequence>MTFSRANVKEPLCSPREPPVGIDIYGSRCHSSSKMVKFLVVPNARCSSTVGHYYLDLAAEHGVFVQATVDGWSETGELYAAHLALRQHCMPDMSFEDAPPFVALKSTDNIPIESSWHLFTNYVGLDIKQIILLGKSLNYFNPGIPLHVDLLNWLWPKIVQLSLDNFVDYWNNHKIRTQRNKLLPSGFSPNYICDFPGRFGLTHFGVAAPQHLVDALRQNIPKSRVECYRWVPDEFEAKAWEVYHHIGEPKFVLTDGWTIFCQMLAHFREIS</sequence>
<comment type="caution">
    <text evidence="1">The sequence shown here is derived from an EMBL/GenBank/DDBJ whole genome shotgun (WGS) entry which is preliminary data.</text>
</comment>
<accession>A0A8H7DEA7</accession>
<organism evidence="1 2">
    <name type="scientific">Mycena venus</name>
    <dbReference type="NCBI Taxonomy" id="2733690"/>
    <lineage>
        <taxon>Eukaryota</taxon>
        <taxon>Fungi</taxon>
        <taxon>Dikarya</taxon>
        <taxon>Basidiomycota</taxon>
        <taxon>Agaricomycotina</taxon>
        <taxon>Agaricomycetes</taxon>
        <taxon>Agaricomycetidae</taxon>
        <taxon>Agaricales</taxon>
        <taxon>Marasmiineae</taxon>
        <taxon>Mycenaceae</taxon>
        <taxon>Mycena</taxon>
    </lineage>
</organism>
<gene>
    <name evidence="1" type="ORF">MVEN_00089200</name>
</gene>
<reference evidence="1" key="1">
    <citation type="submission" date="2020-05" db="EMBL/GenBank/DDBJ databases">
        <title>Mycena genomes resolve the evolution of fungal bioluminescence.</title>
        <authorList>
            <person name="Tsai I.J."/>
        </authorList>
    </citation>
    <scope>NUCLEOTIDE SEQUENCE</scope>
    <source>
        <strain evidence="1">CCC161011</strain>
    </source>
</reference>
<dbReference type="AlphaFoldDB" id="A0A8H7DEA7"/>
<keyword evidence="2" id="KW-1185">Reference proteome</keyword>
<dbReference type="OrthoDB" id="2845878at2759"/>
<evidence type="ECO:0000313" key="1">
    <source>
        <dbReference type="EMBL" id="KAF7372294.1"/>
    </source>
</evidence>
<dbReference type="Proteomes" id="UP000620124">
    <property type="component" value="Unassembled WGS sequence"/>
</dbReference>
<proteinExistence type="predicted"/>
<evidence type="ECO:0000313" key="2">
    <source>
        <dbReference type="Proteomes" id="UP000620124"/>
    </source>
</evidence>
<dbReference type="EMBL" id="JACAZI010000001">
    <property type="protein sequence ID" value="KAF7372294.1"/>
    <property type="molecule type" value="Genomic_DNA"/>
</dbReference>